<dbReference type="EMBL" id="CACVKT020002962">
    <property type="protein sequence ID" value="CAC5381019.1"/>
    <property type="molecule type" value="Genomic_DNA"/>
</dbReference>
<name>A0A6J8BE89_MYTCO</name>
<dbReference type="OrthoDB" id="10034833at2759"/>
<keyword evidence="2" id="KW-1185">Reference proteome</keyword>
<evidence type="ECO:0000313" key="2">
    <source>
        <dbReference type="Proteomes" id="UP000507470"/>
    </source>
</evidence>
<dbReference type="Proteomes" id="UP000507470">
    <property type="component" value="Unassembled WGS sequence"/>
</dbReference>
<evidence type="ECO:0000313" key="1">
    <source>
        <dbReference type="EMBL" id="CAC5381019.1"/>
    </source>
</evidence>
<proteinExistence type="predicted"/>
<reference evidence="1 2" key="1">
    <citation type="submission" date="2020-06" db="EMBL/GenBank/DDBJ databases">
        <authorList>
            <person name="Li R."/>
            <person name="Bekaert M."/>
        </authorList>
    </citation>
    <scope>NUCLEOTIDE SEQUENCE [LARGE SCALE GENOMIC DNA]</scope>
    <source>
        <strain evidence="2">wild</strain>
    </source>
</reference>
<accession>A0A6J8BE89</accession>
<protein>
    <submittedName>
        <fullName evidence="1">Uncharacterized protein</fullName>
    </submittedName>
</protein>
<gene>
    <name evidence="1" type="ORF">MCOR_16935</name>
</gene>
<sequence>MFEVTNKWMRDSGIDLSRNDVSGGTALYCWDIEANFSEGQYLNLVNRDLLINKFRATYHFTMNADQLVCAIKCDNEMRMKICGVFASNEISYIQLQPSTGFIANTDIKQLPGKHWVAFYYNENKVLEIFDSFGYTLSQLSVYFNEFRYTQNAIAK</sequence>
<dbReference type="AlphaFoldDB" id="A0A6J8BE89"/>
<dbReference type="Gene3D" id="3.40.395.10">
    <property type="entry name" value="Adenoviral Proteinase, Chain A"/>
    <property type="match status" value="1"/>
</dbReference>
<organism evidence="1 2">
    <name type="scientific">Mytilus coruscus</name>
    <name type="common">Sea mussel</name>
    <dbReference type="NCBI Taxonomy" id="42192"/>
    <lineage>
        <taxon>Eukaryota</taxon>
        <taxon>Metazoa</taxon>
        <taxon>Spiralia</taxon>
        <taxon>Lophotrochozoa</taxon>
        <taxon>Mollusca</taxon>
        <taxon>Bivalvia</taxon>
        <taxon>Autobranchia</taxon>
        <taxon>Pteriomorphia</taxon>
        <taxon>Mytilida</taxon>
        <taxon>Mytiloidea</taxon>
        <taxon>Mytilidae</taxon>
        <taxon>Mytilinae</taxon>
        <taxon>Mytilus</taxon>
    </lineage>
</organism>